<keyword evidence="4 5" id="KW-0472">Membrane</keyword>
<dbReference type="Pfam" id="PF00664">
    <property type="entry name" value="ABC_membrane"/>
    <property type="match status" value="1"/>
</dbReference>
<keyword evidence="8" id="KW-0067">ATP-binding</keyword>
<comment type="subcellular location">
    <subcellularLocation>
        <location evidence="1">Cell membrane</location>
        <topology evidence="1">Multi-pass membrane protein</topology>
    </subcellularLocation>
</comment>
<dbReference type="InterPro" id="IPR011527">
    <property type="entry name" value="ABC1_TM_dom"/>
</dbReference>
<evidence type="ECO:0000313" key="9">
    <source>
        <dbReference type="Proteomes" id="UP000642284"/>
    </source>
</evidence>
<evidence type="ECO:0000256" key="1">
    <source>
        <dbReference type="ARBA" id="ARBA00004651"/>
    </source>
</evidence>
<dbReference type="InterPro" id="IPR017871">
    <property type="entry name" value="ABC_transporter-like_CS"/>
</dbReference>
<keyword evidence="2 5" id="KW-0812">Transmembrane</keyword>
<evidence type="ECO:0000259" key="6">
    <source>
        <dbReference type="PROSITE" id="PS50893"/>
    </source>
</evidence>
<proteinExistence type="predicted"/>
<evidence type="ECO:0000256" key="5">
    <source>
        <dbReference type="SAM" id="Phobius"/>
    </source>
</evidence>
<dbReference type="PROSITE" id="PS50929">
    <property type="entry name" value="ABC_TM1F"/>
    <property type="match status" value="1"/>
</dbReference>
<dbReference type="Pfam" id="PF00005">
    <property type="entry name" value="ABC_tran"/>
    <property type="match status" value="1"/>
</dbReference>
<dbReference type="PROSITE" id="PS50893">
    <property type="entry name" value="ABC_TRANSPORTER_2"/>
    <property type="match status" value="1"/>
</dbReference>
<dbReference type="InterPro" id="IPR003439">
    <property type="entry name" value="ABC_transporter-like_ATP-bd"/>
</dbReference>
<dbReference type="Gene3D" id="1.20.1560.10">
    <property type="entry name" value="ABC transporter type 1, transmembrane domain"/>
    <property type="match status" value="1"/>
</dbReference>
<dbReference type="SUPFAM" id="SSF52540">
    <property type="entry name" value="P-loop containing nucleoside triphosphate hydrolases"/>
    <property type="match status" value="1"/>
</dbReference>
<protein>
    <submittedName>
        <fullName evidence="8">ABC transporter ATP-binding protein</fullName>
    </submittedName>
</protein>
<sequence length="567" mass="58899">MPPAPISVESEPESVSPAPLSPARYLIWLATSQWPRIMAAAVLGSSWMIALAVPPYLIARSVDSGLDTRWCLALLVSGVAIASLGVLRHRTMTKIRMDANFRTVRTVSAHAVRLGSALQRQASTSEVVTIGVGDVQTVAQTLTVTGPGLGAVVAYMVVASVLFSMSVLLGAVLVIGVPVIGMILGLLVRRLTGALTGYREREGALVARLVDLVGGLRVLSGLGGKEVFAARYRADSAELLTEGYRVAKVMSWVQALAVGVPSLFVAAVTWLAARTAATGEISAGELVAVFGYAAVLVVPTIFLIEGGYDIGRGLVAARKVTAFLRLRPDPVGNLPCPPPGSALHDPDSGTEIAPGLLTAVVSARLPDAAALADRLAGIGPTAATWGSVPLADLDRTALRARVLLCDNDSALFPGTLREVVTGGRTTTRPTDEELAEALSAAMAVDLAGGLDAPVHADGANLSGGQRQRVRLARALAADPEILFAVEPTSALDAHTEAAVAGRLKAARSGRTTVVTTTSPLLLEQADAVCFLADGKLAATGTHHTLMRDRPEYRALVGRSADEEEVTA</sequence>
<dbReference type="RefSeq" id="WP_187815206.1">
    <property type="nucleotide sequence ID" value="NZ_JACTVJ010000010.1"/>
</dbReference>
<keyword evidence="3 5" id="KW-1133">Transmembrane helix</keyword>
<dbReference type="SUPFAM" id="SSF90123">
    <property type="entry name" value="ABC transporter transmembrane region"/>
    <property type="match status" value="1"/>
</dbReference>
<dbReference type="Gene3D" id="3.40.50.300">
    <property type="entry name" value="P-loop containing nucleotide triphosphate hydrolases"/>
    <property type="match status" value="1"/>
</dbReference>
<feature type="domain" description="ABC transmembrane type-1" evidence="7">
    <location>
        <begin position="37"/>
        <end position="312"/>
    </location>
</feature>
<feature type="transmembrane region" description="Helical" evidence="5">
    <location>
        <begin position="70"/>
        <end position="87"/>
    </location>
</feature>
<comment type="caution">
    <text evidence="8">The sequence shown here is derived from an EMBL/GenBank/DDBJ whole genome shotgun (WGS) entry which is preliminary data.</text>
</comment>
<keyword evidence="8" id="KW-0547">Nucleotide-binding</keyword>
<dbReference type="InterPro" id="IPR027417">
    <property type="entry name" value="P-loop_NTPase"/>
</dbReference>
<feature type="transmembrane region" description="Helical" evidence="5">
    <location>
        <begin position="285"/>
        <end position="304"/>
    </location>
</feature>
<keyword evidence="9" id="KW-1185">Reference proteome</keyword>
<dbReference type="Proteomes" id="UP000642284">
    <property type="component" value="Unassembled WGS sequence"/>
</dbReference>
<feature type="transmembrane region" description="Helical" evidence="5">
    <location>
        <begin position="155"/>
        <end position="188"/>
    </location>
</feature>
<dbReference type="PANTHER" id="PTHR43394:SF1">
    <property type="entry name" value="ATP-BINDING CASSETTE SUB-FAMILY B MEMBER 10, MITOCHONDRIAL"/>
    <property type="match status" value="1"/>
</dbReference>
<evidence type="ECO:0000256" key="3">
    <source>
        <dbReference type="ARBA" id="ARBA00022989"/>
    </source>
</evidence>
<evidence type="ECO:0000256" key="4">
    <source>
        <dbReference type="ARBA" id="ARBA00023136"/>
    </source>
</evidence>
<evidence type="ECO:0000259" key="7">
    <source>
        <dbReference type="PROSITE" id="PS50929"/>
    </source>
</evidence>
<name>A0ABR7SIQ6_9ACTN</name>
<dbReference type="GO" id="GO:0005524">
    <property type="term" value="F:ATP binding"/>
    <property type="evidence" value="ECO:0007669"/>
    <property type="project" value="UniProtKB-KW"/>
</dbReference>
<organism evidence="8 9">
    <name type="scientific">Streptomyces polyasparticus</name>
    <dbReference type="NCBI Taxonomy" id="2767826"/>
    <lineage>
        <taxon>Bacteria</taxon>
        <taxon>Bacillati</taxon>
        <taxon>Actinomycetota</taxon>
        <taxon>Actinomycetes</taxon>
        <taxon>Kitasatosporales</taxon>
        <taxon>Streptomycetaceae</taxon>
        <taxon>Streptomyces</taxon>
    </lineage>
</organism>
<reference evidence="8 9" key="1">
    <citation type="submission" date="2020-08" db="EMBL/GenBank/DDBJ databases">
        <title>Genemic of Streptomyces polyaspartic.</title>
        <authorList>
            <person name="Liu W."/>
        </authorList>
    </citation>
    <scope>NUCLEOTIDE SEQUENCE [LARGE SCALE GENOMIC DNA]</scope>
    <source>
        <strain evidence="8 9">TRM66268-LWL</strain>
    </source>
</reference>
<feature type="domain" description="ABC transporter" evidence="6">
    <location>
        <begin position="258"/>
        <end position="558"/>
    </location>
</feature>
<dbReference type="PROSITE" id="PS00211">
    <property type="entry name" value="ABC_TRANSPORTER_1"/>
    <property type="match status" value="1"/>
</dbReference>
<dbReference type="InterPro" id="IPR036640">
    <property type="entry name" value="ABC1_TM_sf"/>
</dbReference>
<dbReference type="InterPro" id="IPR039421">
    <property type="entry name" value="Type_1_exporter"/>
</dbReference>
<dbReference type="EMBL" id="JACTVJ010000010">
    <property type="protein sequence ID" value="MBC9714729.1"/>
    <property type="molecule type" value="Genomic_DNA"/>
</dbReference>
<feature type="transmembrane region" description="Helical" evidence="5">
    <location>
        <begin position="252"/>
        <end position="273"/>
    </location>
</feature>
<feature type="transmembrane region" description="Helical" evidence="5">
    <location>
        <begin position="37"/>
        <end position="58"/>
    </location>
</feature>
<evidence type="ECO:0000313" key="8">
    <source>
        <dbReference type="EMBL" id="MBC9714729.1"/>
    </source>
</evidence>
<accession>A0ABR7SIQ6</accession>
<dbReference type="PANTHER" id="PTHR43394">
    <property type="entry name" value="ATP-DEPENDENT PERMEASE MDL1, MITOCHONDRIAL"/>
    <property type="match status" value="1"/>
</dbReference>
<gene>
    <name evidence="8" type="ORF">H9Y04_19410</name>
</gene>
<evidence type="ECO:0000256" key="2">
    <source>
        <dbReference type="ARBA" id="ARBA00022692"/>
    </source>
</evidence>
<dbReference type="CDD" id="cd07346">
    <property type="entry name" value="ABC_6TM_exporters"/>
    <property type="match status" value="1"/>
</dbReference>